<dbReference type="EMBL" id="CP136893">
    <property type="protein sequence ID" value="WOL05442.1"/>
    <property type="molecule type" value="Genomic_DNA"/>
</dbReference>
<sequence>MASALRSVGRSEARKHASGFKVGLTGTKDDLAVDKIVEGGISLVRPDQAAHSYLSKAGVSGVKVDVIHGFDLAKPYYDGLSKSVVKNFKGIGIISSMQQCNDFFFFQGSYQACNNAMTSSSLALGKCQWEEHVRNLN</sequence>
<dbReference type="Proteomes" id="UP001327560">
    <property type="component" value="Chromosome 4"/>
</dbReference>
<gene>
    <name evidence="2" type="ORF">Cni_G14171</name>
</gene>
<evidence type="ECO:0000313" key="2">
    <source>
        <dbReference type="EMBL" id="WOL05442.1"/>
    </source>
</evidence>
<reference evidence="2 3" key="1">
    <citation type="submission" date="2023-10" db="EMBL/GenBank/DDBJ databases">
        <title>Chromosome-scale genome assembly provides insights into flower coloration mechanisms of Canna indica.</title>
        <authorList>
            <person name="Li C."/>
        </authorList>
    </citation>
    <scope>NUCLEOTIDE SEQUENCE [LARGE SCALE GENOMIC DNA]</scope>
    <source>
        <tissue evidence="2">Flower</tissue>
    </source>
</reference>
<dbReference type="InterPro" id="IPR008811">
    <property type="entry name" value="Glycosyl_hydrolases_36"/>
</dbReference>
<evidence type="ECO:0000256" key="1">
    <source>
        <dbReference type="ARBA" id="ARBA00023277"/>
    </source>
</evidence>
<dbReference type="PANTHER" id="PTHR31268">
    <property type="match status" value="1"/>
</dbReference>
<dbReference type="PANTHER" id="PTHR31268:SF8">
    <property type="entry name" value="GALACTINOL--SUCROSE GALACTOSYLTRANSFERASE 4-RELATED"/>
    <property type="match status" value="1"/>
</dbReference>
<keyword evidence="1" id="KW-0119">Carbohydrate metabolism</keyword>
<evidence type="ECO:0000313" key="3">
    <source>
        <dbReference type="Proteomes" id="UP001327560"/>
    </source>
</evidence>
<protein>
    <submittedName>
        <fullName evidence="2">Stachyose synthase</fullName>
    </submittedName>
</protein>
<dbReference type="Pfam" id="PF05691">
    <property type="entry name" value="Raffinose_syn"/>
    <property type="match status" value="1"/>
</dbReference>
<keyword evidence="3" id="KW-1185">Reference proteome</keyword>
<accession>A0AAQ3KBP3</accession>
<organism evidence="2 3">
    <name type="scientific">Canna indica</name>
    <name type="common">Indian-shot</name>
    <dbReference type="NCBI Taxonomy" id="4628"/>
    <lineage>
        <taxon>Eukaryota</taxon>
        <taxon>Viridiplantae</taxon>
        <taxon>Streptophyta</taxon>
        <taxon>Embryophyta</taxon>
        <taxon>Tracheophyta</taxon>
        <taxon>Spermatophyta</taxon>
        <taxon>Magnoliopsida</taxon>
        <taxon>Liliopsida</taxon>
        <taxon>Zingiberales</taxon>
        <taxon>Cannaceae</taxon>
        <taxon>Canna</taxon>
    </lineage>
</organism>
<proteinExistence type="predicted"/>
<name>A0AAQ3KBP3_9LILI</name>
<dbReference type="AlphaFoldDB" id="A0AAQ3KBP3"/>